<keyword evidence="4 6" id="KW-1133">Transmembrane helix</keyword>
<feature type="non-terminal residue" evidence="7">
    <location>
        <position position="76"/>
    </location>
</feature>
<dbReference type="PANTHER" id="PTHR11616:SF44">
    <property type="entry name" value="SODIUM- AND CHLORIDE-DEPENDENT TRANSPORTER XTRP3"/>
    <property type="match status" value="1"/>
</dbReference>
<gene>
    <name evidence="7" type="ORF">M9458_031474</name>
</gene>
<dbReference type="Pfam" id="PF00209">
    <property type="entry name" value="SNF"/>
    <property type="match status" value="1"/>
</dbReference>
<keyword evidence="3 6" id="KW-0812">Transmembrane</keyword>
<dbReference type="Proteomes" id="UP001529510">
    <property type="component" value="Unassembled WGS sequence"/>
</dbReference>
<protein>
    <submittedName>
        <fullName evidence="7">Uncharacterized protein</fullName>
    </submittedName>
</protein>
<dbReference type="SUPFAM" id="SSF161070">
    <property type="entry name" value="SNF-like"/>
    <property type="match status" value="1"/>
</dbReference>
<evidence type="ECO:0000256" key="3">
    <source>
        <dbReference type="ARBA" id="ARBA00022692"/>
    </source>
</evidence>
<keyword evidence="5 6" id="KW-0472">Membrane</keyword>
<organism evidence="7 8">
    <name type="scientific">Cirrhinus mrigala</name>
    <name type="common">Mrigala</name>
    <dbReference type="NCBI Taxonomy" id="683832"/>
    <lineage>
        <taxon>Eukaryota</taxon>
        <taxon>Metazoa</taxon>
        <taxon>Chordata</taxon>
        <taxon>Craniata</taxon>
        <taxon>Vertebrata</taxon>
        <taxon>Euteleostomi</taxon>
        <taxon>Actinopterygii</taxon>
        <taxon>Neopterygii</taxon>
        <taxon>Teleostei</taxon>
        <taxon>Ostariophysi</taxon>
        <taxon>Cypriniformes</taxon>
        <taxon>Cyprinidae</taxon>
        <taxon>Labeoninae</taxon>
        <taxon>Labeonini</taxon>
        <taxon>Cirrhinus</taxon>
    </lineage>
</organism>
<comment type="caution">
    <text evidence="7">The sequence shown here is derived from an EMBL/GenBank/DDBJ whole genome shotgun (WGS) entry which is preliminary data.</text>
</comment>
<dbReference type="InterPro" id="IPR037272">
    <property type="entry name" value="SNS_sf"/>
</dbReference>
<evidence type="ECO:0000313" key="7">
    <source>
        <dbReference type="EMBL" id="KAL0171163.1"/>
    </source>
</evidence>
<comment type="subcellular location">
    <subcellularLocation>
        <location evidence="1">Membrane</location>
        <topology evidence="1">Multi-pass membrane protein</topology>
    </subcellularLocation>
</comment>
<name>A0ABD0PAP8_CIRMR</name>
<proteinExistence type="predicted"/>
<dbReference type="EMBL" id="JAMKFB020000016">
    <property type="protein sequence ID" value="KAL0171163.1"/>
    <property type="molecule type" value="Genomic_DNA"/>
</dbReference>
<dbReference type="PROSITE" id="PS50267">
    <property type="entry name" value="NA_NEUROTRAN_SYMP_3"/>
    <property type="match status" value="1"/>
</dbReference>
<evidence type="ECO:0000256" key="1">
    <source>
        <dbReference type="ARBA" id="ARBA00004141"/>
    </source>
</evidence>
<feature type="transmembrane region" description="Helical" evidence="6">
    <location>
        <begin position="48"/>
        <end position="67"/>
    </location>
</feature>
<reference evidence="7 8" key="1">
    <citation type="submission" date="2024-05" db="EMBL/GenBank/DDBJ databases">
        <title>Genome sequencing and assembly of Indian major carp, Cirrhinus mrigala (Hamilton, 1822).</title>
        <authorList>
            <person name="Mohindra V."/>
            <person name="Chowdhury L.M."/>
            <person name="Lal K."/>
            <person name="Jena J.K."/>
        </authorList>
    </citation>
    <scope>NUCLEOTIDE SEQUENCE [LARGE SCALE GENOMIC DNA]</scope>
    <source>
        <strain evidence="7">CM1030</strain>
        <tissue evidence="7">Blood</tissue>
    </source>
</reference>
<feature type="non-terminal residue" evidence="7">
    <location>
        <position position="1"/>
    </location>
</feature>
<evidence type="ECO:0000256" key="5">
    <source>
        <dbReference type="ARBA" id="ARBA00023136"/>
    </source>
</evidence>
<dbReference type="GO" id="GO:0016020">
    <property type="term" value="C:membrane"/>
    <property type="evidence" value="ECO:0007669"/>
    <property type="project" value="UniProtKB-SubCell"/>
</dbReference>
<dbReference type="PANTHER" id="PTHR11616">
    <property type="entry name" value="SODIUM/CHLORIDE DEPENDENT TRANSPORTER"/>
    <property type="match status" value="1"/>
</dbReference>
<sequence>SVLPWAECPINANRTGYLEECEVASATQYFFYRETLNISSSIDENGGIHMGQALCLLLAWIIVYLFIVRGVKSTGM</sequence>
<evidence type="ECO:0000256" key="4">
    <source>
        <dbReference type="ARBA" id="ARBA00022989"/>
    </source>
</evidence>
<keyword evidence="8" id="KW-1185">Reference proteome</keyword>
<evidence type="ECO:0000256" key="2">
    <source>
        <dbReference type="ARBA" id="ARBA00022448"/>
    </source>
</evidence>
<accession>A0ABD0PAP8</accession>
<keyword evidence="2" id="KW-0813">Transport</keyword>
<dbReference type="AlphaFoldDB" id="A0ABD0PAP8"/>
<evidence type="ECO:0000313" key="8">
    <source>
        <dbReference type="Proteomes" id="UP001529510"/>
    </source>
</evidence>
<evidence type="ECO:0000256" key="6">
    <source>
        <dbReference type="SAM" id="Phobius"/>
    </source>
</evidence>
<dbReference type="InterPro" id="IPR000175">
    <property type="entry name" value="Na/ntran_symport"/>
</dbReference>